<feature type="transmembrane region" description="Helical" evidence="7">
    <location>
        <begin position="289"/>
        <end position="310"/>
    </location>
</feature>
<evidence type="ECO:0000256" key="6">
    <source>
        <dbReference type="SAM" id="MobiDB-lite"/>
    </source>
</evidence>
<feature type="region of interest" description="Disordered" evidence="6">
    <location>
        <begin position="1"/>
        <end position="32"/>
    </location>
</feature>
<protein>
    <submittedName>
        <fullName evidence="8">Oligopeptide transporter, OPT family</fullName>
    </submittedName>
</protein>
<dbReference type="EMBL" id="SSMQ01000027">
    <property type="protein sequence ID" value="TKD03849.1"/>
    <property type="molecule type" value="Genomic_DNA"/>
</dbReference>
<organism evidence="8 9">
    <name type="scientific">Polyangium fumosum</name>
    <dbReference type="NCBI Taxonomy" id="889272"/>
    <lineage>
        <taxon>Bacteria</taxon>
        <taxon>Pseudomonadati</taxon>
        <taxon>Myxococcota</taxon>
        <taxon>Polyangia</taxon>
        <taxon>Polyangiales</taxon>
        <taxon>Polyangiaceae</taxon>
        <taxon>Polyangium</taxon>
    </lineage>
</organism>
<feature type="transmembrane region" description="Helical" evidence="7">
    <location>
        <begin position="131"/>
        <end position="152"/>
    </location>
</feature>
<feature type="transmembrane region" description="Helical" evidence="7">
    <location>
        <begin position="340"/>
        <end position="358"/>
    </location>
</feature>
<evidence type="ECO:0000256" key="4">
    <source>
        <dbReference type="ARBA" id="ARBA00022989"/>
    </source>
</evidence>
<feature type="transmembrane region" description="Helical" evidence="7">
    <location>
        <begin position="364"/>
        <end position="384"/>
    </location>
</feature>
<dbReference type="Proteomes" id="UP000309215">
    <property type="component" value="Unassembled WGS sequence"/>
</dbReference>
<dbReference type="GO" id="GO:0016020">
    <property type="term" value="C:membrane"/>
    <property type="evidence" value="ECO:0007669"/>
    <property type="project" value="UniProtKB-SubCell"/>
</dbReference>
<accession>A0A4V6WQQ5</accession>
<gene>
    <name evidence="8" type="ORF">E8A74_25020</name>
</gene>
<feature type="transmembrane region" description="Helical" evidence="7">
    <location>
        <begin position="43"/>
        <end position="63"/>
    </location>
</feature>
<feature type="transmembrane region" description="Helical" evidence="7">
    <location>
        <begin position="707"/>
        <end position="726"/>
    </location>
</feature>
<dbReference type="PANTHER" id="PTHR31645:SF0">
    <property type="entry name" value="OLIGOPEPTIDE TRANSPORTER YGL114W-RELATED"/>
    <property type="match status" value="1"/>
</dbReference>
<dbReference type="RefSeq" id="WP_136931583.1">
    <property type="nucleotide sequence ID" value="NZ_SSMQ01000027.1"/>
</dbReference>
<feature type="transmembrane region" description="Helical" evidence="7">
    <location>
        <begin position="107"/>
        <end position="125"/>
    </location>
</feature>
<dbReference type="InterPro" id="IPR004814">
    <property type="entry name" value="Oligopep_transpt"/>
</dbReference>
<name>A0A4V6WQQ5_9BACT</name>
<evidence type="ECO:0000256" key="2">
    <source>
        <dbReference type="ARBA" id="ARBA00022448"/>
    </source>
</evidence>
<keyword evidence="9" id="KW-1185">Reference proteome</keyword>
<dbReference type="GO" id="GO:0035673">
    <property type="term" value="F:oligopeptide transmembrane transporter activity"/>
    <property type="evidence" value="ECO:0007669"/>
    <property type="project" value="InterPro"/>
</dbReference>
<evidence type="ECO:0000256" key="1">
    <source>
        <dbReference type="ARBA" id="ARBA00004141"/>
    </source>
</evidence>
<evidence type="ECO:0000256" key="7">
    <source>
        <dbReference type="SAM" id="Phobius"/>
    </source>
</evidence>
<feature type="transmembrane region" description="Helical" evidence="7">
    <location>
        <begin position="69"/>
        <end position="86"/>
    </location>
</feature>
<dbReference type="AlphaFoldDB" id="A0A4V6WQQ5"/>
<feature type="transmembrane region" description="Helical" evidence="7">
    <location>
        <begin position="666"/>
        <end position="686"/>
    </location>
</feature>
<feature type="transmembrane region" description="Helical" evidence="7">
    <location>
        <begin position="462"/>
        <end position="482"/>
    </location>
</feature>
<feature type="transmembrane region" description="Helical" evidence="7">
    <location>
        <begin position="244"/>
        <end position="263"/>
    </location>
</feature>
<evidence type="ECO:0000313" key="9">
    <source>
        <dbReference type="Proteomes" id="UP000309215"/>
    </source>
</evidence>
<keyword evidence="4 7" id="KW-1133">Transmembrane helix</keyword>
<evidence type="ECO:0000256" key="5">
    <source>
        <dbReference type="ARBA" id="ARBA00023136"/>
    </source>
</evidence>
<evidence type="ECO:0000256" key="3">
    <source>
        <dbReference type="ARBA" id="ARBA00022692"/>
    </source>
</evidence>
<dbReference type="NCBIfam" id="TIGR00733">
    <property type="entry name" value="OPT family oligopeptide transporter"/>
    <property type="match status" value="1"/>
</dbReference>
<keyword evidence="3 7" id="KW-0812">Transmembrane</keyword>
<evidence type="ECO:0000313" key="8">
    <source>
        <dbReference type="EMBL" id="TKD03849.1"/>
    </source>
</evidence>
<reference evidence="8 9" key="1">
    <citation type="submission" date="2019-04" db="EMBL/GenBank/DDBJ databases">
        <authorList>
            <person name="Li Y."/>
            <person name="Wang J."/>
        </authorList>
    </citation>
    <scope>NUCLEOTIDE SEQUENCE [LARGE SCALE GENOMIC DNA]</scope>
    <source>
        <strain evidence="8 9">DSM 14668</strain>
    </source>
</reference>
<dbReference type="OrthoDB" id="9809340at2"/>
<comment type="subcellular location">
    <subcellularLocation>
        <location evidence="1">Membrane</location>
        <topology evidence="1">Multi-pass membrane protein</topology>
    </subcellularLocation>
</comment>
<dbReference type="Pfam" id="PF03169">
    <property type="entry name" value="OPT"/>
    <property type="match status" value="2"/>
</dbReference>
<sequence>MSASAPSPVPEVEAAAPAPSASHAPHEPYVPARESPRELTVRAVALGALLGIVFAASSVYLALKVGLTVSASIPIAVMSITIFRFFGRATILENNIVQTTGSAGESIAAGVAFTLPSLLLMGYDLAAGRVLLLSVLGGLLGVLMMIPLRHGLIVEEHGKLKYPEGTACADVLIVGETGGTNAKTVFAGFGLGFFYKLLGDPLKLFNMNPAYRFTSWKGASIAGELTPEMLGVGYIIGPKTASTTMAGGVLAYLILIPLIAFFGDKIDSPIFPATTLIRDMSPNDIRSRYVLYIGAGAVATGGFISLGRALPTIVKAFRSGIKSFRAGKAEKATPRTEKDLPFNFVVYGLVALLLAIWLAPTLGISLPTAILIMLFGFIFVTVSSRITGEIGSSSNPISGMTVATLLITCLLFLAMGWVGVDHRAMALSTAAIVCIAASNGGATSQDLKTGYLVGATPRRQQIGLLVGVVTSALVIGYTLLFLNASYTTRAAETYEVPIPVESITAQVEKGPDGKDYRVAYQPNSGAAIPQGKYLVEDSGKVAFVIDPGIGGRVPHEPKKLEGDTAVPANAASKGTMLGPDRKSYTVYEVAEGGAMHAGRYLGEDGKLVYELREVKKLDAPKASLFALIIDGILTRKLPWSLVLIGVMLAIVMELCGVAALPFAVGVYLPISTSVPIFVGGLVRWLVDRKRGQAGSDEEFSPGTLLSSGYIAGGAIAGLVAALVAGVGMEHKFDLSTVFTRFSASNLSGVLAFGAIAGALYWAAVRGKSAVGKSEG</sequence>
<feature type="transmembrane region" description="Helical" evidence="7">
    <location>
        <begin position="639"/>
        <end position="660"/>
    </location>
</feature>
<keyword evidence="2" id="KW-0813">Transport</keyword>
<dbReference type="InterPro" id="IPR004813">
    <property type="entry name" value="OPT"/>
</dbReference>
<dbReference type="PANTHER" id="PTHR31645">
    <property type="entry name" value="OLIGOPEPTIDE TRANSPORTER YGL114W-RELATED"/>
    <property type="match status" value="1"/>
</dbReference>
<proteinExistence type="predicted"/>
<feature type="transmembrane region" description="Helical" evidence="7">
    <location>
        <begin position="746"/>
        <end position="764"/>
    </location>
</feature>
<keyword evidence="5 7" id="KW-0472">Membrane</keyword>
<feature type="compositionally biased region" description="Low complexity" evidence="6">
    <location>
        <begin position="1"/>
        <end position="23"/>
    </location>
</feature>
<feature type="transmembrane region" description="Helical" evidence="7">
    <location>
        <begin position="396"/>
        <end position="418"/>
    </location>
</feature>
<comment type="caution">
    <text evidence="8">The sequence shown here is derived from an EMBL/GenBank/DDBJ whole genome shotgun (WGS) entry which is preliminary data.</text>
</comment>
<dbReference type="InterPro" id="IPR045035">
    <property type="entry name" value="YSL-like"/>
</dbReference>